<accession>A0A2I0VEF9</accession>
<evidence type="ECO:0000313" key="2">
    <source>
        <dbReference type="EMBL" id="PKU61781.1"/>
    </source>
</evidence>
<reference evidence="2 3" key="1">
    <citation type="journal article" date="2016" name="Sci. Rep.">
        <title>The Dendrobium catenatum Lindl. genome sequence provides insights into polysaccharide synthase, floral development and adaptive evolution.</title>
        <authorList>
            <person name="Zhang G.Q."/>
            <person name="Xu Q."/>
            <person name="Bian C."/>
            <person name="Tsai W.C."/>
            <person name="Yeh C.M."/>
            <person name="Liu K.W."/>
            <person name="Yoshida K."/>
            <person name="Zhang L.S."/>
            <person name="Chang S.B."/>
            <person name="Chen F."/>
            <person name="Shi Y."/>
            <person name="Su Y.Y."/>
            <person name="Zhang Y.Q."/>
            <person name="Chen L.J."/>
            <person name="Yin Y."/>
            <person name="Lin M."/>
            <person name="Huang H."/>
            <person name="Deng H."/>
            <person name="Wang Z.W."/>
            <person name="Zhu S.L."/>
            <person name="Zhao X."/>
            <person name="Deng C."/>
            <person name="Niu S.C."/>
            <person name="Huang J."/>
            <person name="Wang M."/>
            <person name="Liu G.H."/>
            <person name="Yang H.J."/>
            <person name="Xiao X.J."/>
            <person name="Hsiao Y.Y."/>
            <person name="Wu W.L."/>
            <person name="Chen Y.Y."/>
            <person name="Mitsuda N."/>
            <person name="Ohme-Takagi M."/>
            <person name="Luo Y.B."/>
            <person name="Van de Peer Y."/>
            <person name="Liu Z.J."/>
        </authorList>
    </citation>
    <scope>NUCLEOTIDE SEQUENCE [LARGE SCALE GENOMIC DNA]</scope>
    <source>
        <tissue evidence="2">The whole plant</tissue>
    </source>
</reference>
<sequence length="139" mass="15432">MHAFIERGRRDNRHDTYNEVSERPSPSYLDMRVGPANHLSTPLVSVVGGKSVRRTRRGQASLVYSFLCAAGIIHKYPRAKGKKTALLLATDTDRRPTHAFLSVVGKKTLHGRGVLERGHLPCTPLLHVVGRPSFLVVFP</sequence>
<feature type="compositionally biased region" description="Basic and acidic residues" evidence="1">
    <location>
        <begin position="1"/>
        <end position="22"/>
    </location>
</feature>
<reference evidence="2 3" key="2">
    <citation type="journal article" date="2017" name="Nature">
        <title>The Apostasia genome and the evolution of orchids.</title>
        <authorList>
            <person name="Zhang G.Q."/>
            <person name="Liu K.W."/>
            <person name="Li Z."/>
            <person name="Lohaus R."/>
            <person name="Hsiao Y.Y."/>
            <person name="Niu S.C."/>
            <person name="Wang J.Y."/>
            <person name="Lin Y.C."/>
            <person name="Xu Q."/>
            <person name="Chen L.J."/>
            <person name="Yoshida K."/>
            <person name="Fujiwara S."/>
            <person name="Wang Z.W."/>
            <person name="Zhang Y.Q."/>
            <person name="Mitsuda N."/>
            <person name="Wang M."/>
            <person name="Liu G.H."/>
            <person name="Pecoraro L."/>
            <person name="Huang H.X."/>
            <person name="Xiao X.J."/>
            <person name="Lin M."/>
            <person name="Wu X.Y."/>
            <person name="Wu W.L."/>
            <person name="Chen Y.Y."/>
            <person name="Chang S.B."/>
            <person name="Sakamoto S."/>
            <person name="Ohme-Takagi M."/>
            <person name="Yagi M."/>
            <person name="Zeng S.J."/>
            <person name="Shen C.Y."/>
            <person name="Yeh C.M."/>
            <person name="Luo Y.B."/>
            <person name="Tsai W.C."/>
            <person name="Van de Peer Y."/>
            <person name="Liu Z.J."/>
        </authorList>
    </citation>
    <scope>NUCLEOTIDE SEQUENCE [LARGE SCALE GENOMIC DNA]</scope>
    <source>
        <tissue evidence="2">The whole plant</tissue>
    </source>
</reference>
<dbReference type="EMBL" id="KZ504586">
    <property type="protein sequence ID" value="PKU61781.1"/>
    <property type="molecule type" value="Genomic_DNA"/>
</dbReference>
<proteinExistence type="predicted"/>
<feature type="region of interest" description="Disordered" evidence="1">
    <location>
        <begin position="1"/>
        <end position="25"/>
    </location>
</feature>
<protein>
    <submittedName>
        <fullName evidence="2">Uncharacterized protein</fullName>
    </submittedName>
</protein>
<dbReference type="Proteomes" id="UP000233837">
    <property type="component" value="Unassembled WGS sequence"/>
</dbReference>
<evidence type="ECO:0000256" key="1">
    <source>
        <dbReference type="SAM" id="MobiDB-lite"/>
    </source>
</evidence>
<evidence type="ECO:0000313" key="3">
    <source>
        <dbReference type="Proteomes" id="UP000233837"/>
    </source>
</evidence>
<gene>
    <name evidence="2" type="ORF">MA16_Dca028937</name>
</gene>
<dbReference type="AlphaFoldDB" id="A0A2I0VEF9"/>
<organism evidence="2 3">
    <name type="scientific">Dendrobium catenatum</name>
    <dbReference type="NCBI Taxonomy" id="906689"/>
    <lineage>
        <taxon>Eukaryota</taxon>
        <taxon>Viridiplantae</taxon>
        <taxon>Streptophyta</taxon>
        <taxon>Embryophyta</taxon>
        <taxon>Tracheophyta</taxon>
        <taxon>Spermatophyta</taxon>
        <taxon>Magnoliopsida</taxon>
        <taxon>Liliopsida</taxon>
        <taxon>Asparagales</taxon>
        <taxon>Orchidaceae</taxon>
        <taxon>Epidendroideae</taxon>
        <taxon>Malaxideae</taxon>
        <taxon>Dendrobiinae</taxon>
        <taxon>Dendrobium</taxon>
    </lineage>
</organism>
<name>A0A2I0VEF9_9ASPA</name>
<keyword evidence="3" id="KW-1185">Reference proteome</keyword>